<feature type="compositionally biased region" description="Acidic residues" evidence="3">
    <location>
        <begin position="499"/>
        <end position="510"/>
    </location>
</feature>
<dbReference type="EMBL" id="WDQK01000045">
    <property type="protein sequence ID" value="KAB7392813.1"/>
    <property type="molecule type" value="Genomic_DNA"/>
</dbReference>
<feature type="domain" description="MobA/MobL protein" evidence="4">
    <location>
        <begin position="19"/>
        <end position="253"/>
    </location>
</feature>
<dbReference type="Gene3D" id="3.30.930.30">
    <property type="match status" value="1"/>
</dbReference>
<evidence type="ECO:0000313" key="8">
    <source>
        <dbReference type="Proteomes" id="UP000451234"/>
    </source>
</evidence>
<evidence type="ECO:0000256" key="3">
    <source>
        <dbReference type="SAM" id="MobiDB-lite"/>
    </source>
</evidence>
<feature type="region of interest" description="Disordered" evidence="3">
    <location>
        <begin position="477"/>
        <end position="564"/>
    </location>
</feature>
<organism evidence="7 10">
    <name type="scientific">Bifidobacterium longum</name>
    <dbReference type="NCBI Taxonomy" id="216816"/>
    <lineage>
        <taxon>Bacteria</taxon>
        <taxon>Bacillati</taxon>
        <taxon>Actinomycetota</taxon>
        <taxon>Actinomycetes</taxon>
        <taxon>Bifidobacteriales</taxon>
        <taxon>Bifidobacteriaceae</taxon>
        <taxon>Bifidobacterium</taxon>
    </lineage>
</organism>
<dbReference type="EMBL" id="WDTJ01000030">
    <property type="protein sequence ID" value="KAB7234094.1"/>
    <property type="molecule type" value="Genomic_DNA"/>
</dbReference>
<feature type="compositionally biased region" description="Basic and acidic residues" evidence="3">
    <location>
        <begin position="173"/>
        <end position="182"/>
    </location>
</feature>
<accession>A0A2N0T4F7</accession>
<evidence type="ECO:0000313" key="10">
    <source>
        <dbReference type="Proteomes" id="UP000468842"/>
    </source>
</evidence>
<dbReference type="Proteomes" id="UP000468842">
    <property type="component" value="Unassembled WGS sequence"/>
</dbReference>
<evidence type="ECO:0000259" key="4">
    <source>
        <dbReference type="Pfam" id="PF03389"/>
    </source>
</evidence>
<gene>
    <name evidence="7" type="ORF">GBB40_10370</name>
    <name evidence="6" type="ORF">GBB65_11025</name>
    <name evidence="5" type="ORF">GBC43_10720</name>
</gene>
<dbReference type="Pfam" id="PF03389">
    <property type="entry name" value="MobA_MobL"/>
    <property type="match status" value="1"/>
</dbReference>
<evidence type="ECO:0000313" key="5">
    <source>
        <dbReference type="EMBL" id="KAB7234094.1"/>
    </source>
</evidence>
<proteinExistence type="inferred from homology"/>
<feature type="compositionally biased region" description="Basic and acidic residues" evidence="3">
    <location>
        <begin position="523"/>
        <end position="548"/>
    </location>
</feature>
<dbReference type="InterPro" id="IPR005053">
    <property type="entry name" value="MobA_MobL"/>
</dbReference>
<evidence type="ECO:0000313" key="6">
    <source>
        <dbReference type="EMBL" id="KAB7320564.1"/>
    </source>
</evidence>
<evidence type="ECO:0000313" key="7">
    <source>
        <dbReference type="EMBL" id="KAB7392813.1"/>
    </source>
</evidence>
<comment type="similarity">
    <text evidence="1">Belongs to the MobA/MobL family.</text>
</comment>
<feature type="region of interest" description="Disordered" evidence="3">
    <location>
        <begin position="173"/>
        <end position="192"/>
    </location>
</feature>
<dbReference type="Proteomes" id="UP000451234">
    <property type="component" value="Unassembled WGS sequence"/>
</dbReference>
<dbReference type="AlphaFoldDB" id="A0A2N0T4F7"/>
<protein>
    <submittedName>
        <fullName evidence="7">Mobilization protein MobA</fullName>
    </submittedName>
</protein>
<keyword evidence="2" id="KW-0184">Conjugation</keyword>
<sequence length="564" mass="64351">MAIYHLSVSNVSRASGSKATATLSYISGRRVHDERRGETYDYGRKERVLRVGTLLPEGAPAEYADPAVLFNAVELHETGRTARPAKKIVVALPREFTPRQRVQALEEYIRENLNADGYAATYAIHDDGRGNNPHAHILVANRQIDPATGGWARLKQRMEYVLDERGERVPLIDPETGRQKTDKRGRRQWKRTSVSLNPLDRKAKLKALRESWANTCNARLDETARIDHRSLEDQGSDLEPTIHEGYAARAIERAGGVSERCQTNREIRRSNSLLTAVRAELGRIFDRLGELFAAKIGRLRRRQARPEPAEPNWRYFEGDARRQLEADKADHTAAIRGKLMDARADVGNREEWWRSHGTEEHEAAKQIIDVARAASREARDANIFKRGRLLRNAEQVAGEQSERLRGAVPWLEDADIPADWDQANRFRMRTTKAIYDHDMQPRTRLVAELERRLEQAERAESERPSPEQVKALALRMAEQRAQAENPTQDTKRPAPSGDEPLDLSEPEDWGEASPFESRQAPRTKADLLNEIRQRTDRLTGQREAEQRQIDPWSAQPPQRRGHGR</sequence>
<evidence type="ECO:0000313" key="9">
    <source>
        <dbReference type="Proteomes" id="UP000460333"/>
    </source>
</evidence>
<name>A0A2N0T4F7_BIFLN</name>
<dbReference type="RefSeq" id="WP_101014742.1">
    <property type="nucleotide sequence ID" value="NZ_BAABXE010000003.1"/>
</dbReference>
<evidence type="ECO:0000256" key="1">
    <source>
        <dbReference type="ARBA" id="ARBA00010873"/>
    </source>
</evidence>
<evidence type="ECO:0000256" key="2">
    <source>
        <dbReference type="ARBA" id="ARBA00022971"/>
    </source>
</evidence>
<dbReference type="EMBL" id="WDRV01000031">
    <property type="protein sequence ID" value="KAB7320564.1"/>
    <property type="molecule type" value="Genomic_DNA"/>
</dbReference>
<comment type="caution">
    <text evidence="7">The sequence shown here is derived from an EMBL/GenBank/DDBJ whole genome shotgun (WGS) entry which is preliminary data.</text>
</comment>
<dbReference type="Proteomes" id="UP000460333">
    <property type="component" value="Unassembled WGS sequence"/>
</dbReference>
<reference evidence="8 9" key="1">
    <citation type="journal article" date="2019" name="Nat. Med.">
        <title>A library of human gut bacterial isolates paired with longitudinal multiomics data enables mechanistic microbiome research.</title>
        <authorList>
            <person name="Poyet M."/>
            <person name="Groussin M."/>
            <person name="Gibbons S.M."/>
            <person name="Avila-Pacheco J."/>
            <person name="Jiang X."/>
            <person name="Kearney S.M."/>
            <person name="Perrotta A.R."/>
            <person name="Berdy B."/>
            <person name="Zhao S."/>
            <person name="Lieberman T.D."/>
            <person name="Swanson P.K."/>
            <person name="Smith M."/>
            <person name="Roesemann S."/>
            <person name="Alexander J.E."/>
            <person name="Rich S.A."/>
            <person name="Livny J."/>
            <person name="Vlamakis H."/>
            <person name="Clish C."/>
            <person name="Bullock K."/>
            <person name="Deik A."/>
            <person name="Scott J."/>
            <person name="Pierce K.A."/>
            <person name="Xavier R.J."/>
            <person name="Alm E.J."/>
        </authorList>
    </citation>
    <scope>NUCLEOTIDE SEQUENCE [LARGE SCALE GENOMIC DNA]</scope>
    <source>
        <strain evidence="5 9">BIOML-A118</strain>
        <strain evidence="7 10">BIOML-A37</strain>
        <strain evidence="6 8">BIOML-A75</strain>
    </source>
</reference>